<evidence type="ECO:0000256" key="1">
    <source>
        <dbReference type="SAM" id="Phobius"/>
    </source>
</evidence>
<dbReference type="STRING" id="456481.LEPBI_I0220"/>
<evidence type="ECO:0008006" key="4">
    <source>
        <dbReference type="Google" id="ProtNLM"/>
    </source>
</evidence>
<keyword evidence="1" id="KW-1133">Transmembrane helix</keyword>
<accession>B0SKC6</accession>
<protein>
    <recommendedName>
        <fullName evidence="4">Glycosyltransferase RgtA/B/C/D-like domain-containing protein</fullName>
    </recommendedName>
</protein>
<gene>
    <name evidence="2" type="ordered locus">LEPBI_I0220</name>
</gene>
<dbReference type="KEGG" id="lbi:LEPBI_I0220"/>
<evidence type="ECO:0000313" key="3">
    <source>
        <dbReference type="Proteomes" id="UP000001847"/>
    </source>
</evidence>
<evidence type="ECO:0000313" key="2">
    <source>
        <dbReference type="EMBL" id="ABZ96365.1"/>
    </source>
</evidence>
<feature type="transmembrane region" description="Helical" evidence="1">
    <location>
        <begin position="227"/>
        <end position="251"/>
    </location>
</feature>
<feature type="transmembrane region" description="Helical" evidence="1">
    <location>
        <begin position="287"/>
        <end position="307"/>
    </location>
</feature>
<name>B0SKC6_LEPBP</name>
<keyword evidence="1" id="KW-0472">Membrane</keyword>
<dbReference type="HOGENOM" id="CLU_876599_0_0_12"/>
<dbReference type="EMBL" id="CP000786">
    <property type="protein sequence ID" value="ABZ96365.1"/>
    <property type="molecule type" value="Genomic_DNA"/>
</dbReference>
<proteinExistence type="predicted"/>
<feature type="transmembrane region" description="Helical" evidence="1">
    <location>
        <begin position="258"/>
        <end position="275"/>
    </location>
</feature>
<dbReference type="Proteomes" id="UP000001847">
    <property type="component" value="Chromosome I"/>
</dbReference>
<reference evidence="2 3" key="1">
    <citation type="journal article" date="2008" name="PLoS ONE">
        <title>Genome sequence of the saprophyte Leptospira biflexa provides insights into the evolution of Leptospira and the pathogenesis of leptospirosis.</title>
        <authorList>
            <person name="Picardeau M."/>
            <person name="Bulach D.M."/>
            <person name="Bouchier C."/>
            <person name="Zuerner R.L."/>
            <person name="Zidane N."/>
            <person name="Wilson P.J."/>
            <person name="Creno S."/>
            <person name="Kuczek E.S."/>
            <person name="Bommezzadri S."/>
            <person name="Davis J.C."/>
            <person name="McGrath A."/>
            <person name="Johnson M.J."/>
            <person name="Boursaux-Eude C."/>
            <person name="Seemann T."/>
            <person name="Rouy Z."/>
            <person name="Coppel R.L."/>
            <person name="Rood J.I."/>
            <person name="Lajus A."/>
            <person name="Davies J.K."/>
            <person name="Medigue C."/>
            <person name="Adler B."/>
        </authorList>
    </citation>
    <scope>NUCLEOTIDE SEQUENCE [LARGE SCALE GENOMIC DNA]</scope>
    <source>
        <strain evidence="3">Patoc 1 / ATCC 23582 / Paris</strain>
    </source>
</reference>
<feature type="transmembrane region" description="Helical" evidence="1">
    <location>
        <begin position="50"/>
        <end position="69"/>
    </location>
</feature>
<feature type="transmembrane region" description="Helical" evidence="1">
    <location>
        <begin position="166"/>
        <end position="185"/>
    </location>
</feature>
<dbReference type="AlphaFoldDB" id="B0SKC6"/>
<sequence length="317" mass="37364">MFSSQMEAKVFNFGFYHLSLNPWTNSTPLDQFLTPWFLWVSRLVNRPEDVVLILDCITIFSGVFLVMYFSHRVHWSFALGLSFLLSSSPLFLIFQTWLGFSDPITFLLISLYLILLYSELKTKLKVFLLSLVLFLGQTNHFFQVLAIVSVLNVSFLIYHKEKIKELIFVMMLAFFMYVLFLIFILNHTAIVWNQTRVSVFSQMWGKEFIRMNTSEPFLGTLGLFHGLWPVVLFLLIRMPISILAFVFCYLISMLTYDTGRVFAILTTPIFILFSIENWRKATISEQRVWYFLTILSPLICSFYPLFYKWDGKIIFLR</sequence>
<keyword evidence="1" id="KW-0812">Transmembrane</keyword>
<keyword evidence="3" id="KW-1185">Reference proteome</keyword>
<organism evidence="2 3">
    <name type="scientific">Leptospira biflexa serovar Patoc (strain Patoc 1 / ATCC 23582 / Paris)</name>
    <dbReference type="NCBI Taxonomy" id="456481"/>
    <lineage>
        <taxon>Bacteria</taxon>
        <taxon>Pseudomonadati</taxon>
        <taxon>Spirochaetota</taxon>
        <taxon>Spirochaetia</taxon>
        <taxon>Leptospirales</taxon>
        <taxon>Leptospiraceae</taxon>
        <taxon>Leptospira</taxon>
    </lineage>
</organism>